<organism evidence="2 3">
    <name type="scientific">Galerina marginata (strain CBS 339.88)</name>
    <dbReference type="NCBI Taxonomy" id="685588"/>
    <lineage>
        <taxon>Eukaryota</taxon>
        <taxon>Fungi</taxon>
        <taxon>Dikarya</taxon>
        <taxon>Basidiomycota</taxon>
        <taxon>Agaricomycotina</taxon>
        <taxon>Agaricomycetes</taxon>
        <taxon>Agaricomycetidae</taxon>
        <taxon>Agaricales</taxon>
        <taxon>Agaricineae</taxon>
        <taxon>Strophariaceae</taxon>
        <taxon>Galerina</taxon>
    </lineage>
</organism>
<evidence type="ECO:0000313" key="2">
    <source>
        <dbReference type="EMBL" id="KDR66083.1"/>
    </source>
</evidence>
<gene>
    <name evidence="2" type="ORF">GALMADRAFT_217200</name>
</gene>
<evidence type="ECO:0000313" key="3">
    <source>
        <dbReference type="Proteomes" id="UP000027222"/>
    </source>
</evidence>
<dbReference type="HOGENOM" id="CLU_1165899_0_0_1"/>
<name>A0A067SH57_GALM3</name>
<keyword evidence="3" id="KW-1185">Reference proteome</keyword>
<evidence type="ECO:0000256" key="1">
    <source>
        <dbReference type="SAM" id="MobiDB-lite"/>
    </source>
</evidence>
<dbReference type="Proteomes" id="UP000027222">
    <property type="component" value="Unassembled WGS sequence"/>
</dbReference>
<proteinExistence type="predicted"/>
<dbReference type="EMBL" id="KL142427">
    <property type="protein sequence ID" value="KDR66083.1"/>
    <property type="molecule type" value="Genomic_DNA"/>
</dbReference>
<dbReference type="AlphaFoldDB" id="A0A067SH57"/>
<protein>
    <submittedName>
        <fullName evidence="2">Uncharacterized protein</fullName>
    </submittedName>
</protein>
<feature type="region of interest" description="Disordered" evidence="1">
    <location>
        <begin position="208"/>
        <end position="238"/>
    </location>
</feature>
<reference evidence="3" key="1">
    <citation type="journal article" date="2014" name="Proc. Natl. Acad. Sci. U.S.A.">
        <title>Extensive sampling of basidiomycete genomes demonstrates inadequacy of the white-rot/brown-rot paradigm for wood decay fungi.</title>
        <authorList>
            <person name="Riley R."/>
            <person name="Salamov A.A."/>
            <person name="Brown D.W."/>
            <person name="Nagy L.G."/>
            <person name="Floudas D."/>
            <person name="Held B.W."/>
            <person name="Levasseur A."/>
            <person name="Lombard V."/>
            <person name="Morin E."/>
            <person name="Otillar R."/>
            <person name="Lindquist E.A."/>
            <person name="Sun H."/>
            <person name="LaButti K.M."/>
            <person name="Schmutz J."/>
            <person name="Jabbour D."/>
            <person name="Luo H."/>
            <person name="Baker S.E."/>
            <person name="Pisabarro A.G."/>
            <person name="Walton J.D."/>
            <person name="Blanchette R.A."/>
            <person name="Henrissat B."/>
            <person name="Martin F."/>
            <person name="Cullen D."/>
            <person name="Hibbett D.S."/>
            <person name="Grigoriev I.V."/>
        </authorList>
    </citation>
    <scope>NUCLEOTIDE SEQUENCE [LARGE SCALE GENOMIC DNA]</scope>
    <source>
        <strain evidence="3">CBS 339.88</strain>
    </source>
</reference>
<accession>A0A067SH57</accession>
<sequence length="238" mass="27461">MSTEELAEDTRIVMECGSPRSVACILGNEVHNEAHWSLERSSEEKMQEYLRNSRKAGISGVNFVYFRENTWFFMYFKRLSKSARCRVVVIVIRDESNTENQNQNATLFIPPCFSPSGQASSWQLSPVLPLAVESRLTPTQHDRQHPCIWVRRWFWDGYAHCNPSPDSEVGSCAAGSELVDVDVEDRDKERWRSAKLQERELEELERLVRTDEMLDDQAPGASPDDRNATQYRPLHHVT</sequence>